<dbReference type="EMBL" id="ML734954">
    <property type="protein sequence ID" value="KAB8207877.1"/>
    <property type="molecule type" value="Genomic_DNA"/>
</dbReference>
<evidence type="ECO:0000313" key="3">
    <source>
        <dbReference type="Proteomes" id="UP000326532"/>
    </source>
</evidence>
<dbReference type="Proteomes" id="UP000326532">
    <property type="component" value="Unassembled WGS sequence"/>
</dbReference>
<dbReference type="VEuPathDB" id="FungiDB:BDV34DRAFT_60347"/>
<organism evidence="2 3">
    <name type="scientific">Aspergillus parasiticus</name>
    <dbReference type="NCBI Taxonomy" id="5067"/>
    <lineage>
        <taxon>Eukaryota</taxon>
        <taxon>Fungi</taxon>
        <taxon>Dikarya</taxon>
        <taxon>Ascomycota</taxon>
        <taxon>Pezizomycotina</taxon>
        <taxon>Eurotiomycetes</taxon>
        <taxon>Eurotiomycetidae</taxon>
        <taxon>Eurotiales</taxon>
        <taxon>Aspergillaceae</taxon>
        <taxon>Aspergillus</taxon>
        <taxon>Aspergillus subgen. Circumdati</taxon>
    </lineage>
</organism>
<feature type="region of interest" description="Disordered" evidence="1">
    <location>
        <begin position="1"/>
        <end position="52"/>
    </location>
</feature>
<keyword evidence="3" id="KW-1185">Reference proteome</keyword>
<gene>
    <name evidence="2" type="ORF">BDV34DRAFT_60347</name>
</gene>
<feature type="compositionally biased region" description="Polar residues" evidence="1">
    <location>
        <begin position="41"/>
        <end position="52"/>
    </location>
</feature>
<protein>
    <submittedName>
        <fullName evidence="2">Uncharacterized protein</fullName>
    </submittedName>
</protein>
<evidence type="ECO:0000313" key="2">
    <source>
        <dbReference type="EMBL" id="KAB8207877.1"/>
    </source>
</evidence>
<accession>A0A5N6DSD1</accession>
<sequence length="52" mass="5513">MSLPRTQNDARGLPSHSQRGPRSAVQQRADSSIATVGRSAHGSNPVNAYTSH</sequence>
<reference evidence="2 3" key="1">
    <citation type="submission" date="2019-04" db="EMBL/GenBank/DDBJ databases">
        <title>Fungal friends and foes A comparative genomics study of 23 Aspergillus species from section Flavi.</title>
        <authorList>
            <consortium name="DOE Joint Genome Institute"/>
            <person name="Kjaerbolling I."/>
            <person name="Vesth T.C."/>
            <person name="Frisvad J.C."/>
            <person name="Nybo J.L."/>
            <person name="Theobald S."/>
            <person name="Kildgaard S."/>
            <person name="Petersen T.I."/>
            <person name="Kuo A."/>
            <person name="Sato A."/>
            <person name="Lyhne E.K."/>
            <person name="Kogle M.E."/>
            <person name="Wiebenga A."/>
            <person name="Kun R.S."/>
            <person name="Lubbers R.J."/>
            <person name="Makela M.R."/>
            <person name="Barry K."/>
            <person name="Chovatia M."/>
            <person name="Clum A."/>
            <person name="Daum C."/>
            <person name="Haridas S."/>
            <person name="He G."/>
            <person name="LaButti K."/>
            <person name="Lipzen A."/>
            <person name="Mondo S."/>
            <person name="Pangilinan J."/>
            <person name="Riley R."/>
            <person name="Salamov A."/>
            <person name="Simmons B.A."/>
            <person name="Magnuson J.K."/>
            <person name="Henrissat B."/>
            <person name="Mortensen U.H."/>
            <person name="Larsen T.O."/>
            <person name="De vries R.P."/>
            <person name="Grigoriev I.V."/>
            <person name="Machida M."/>
            <person name="Baker S.E."/>
            <person name="Andersen M.R."/>
        </authorList>
    </citation>
    <scope>NUCLEOTIDE SEQUENCE [LARGE SCALE GENOMIC DNA]</scope>
    <source>
        <strain evidence="2 3">CBS 117618</strain>
    </source>
</reference>
<evidence type="ECO:0000256" key="1">
    <source>
        <dbReference type="SAM" id="MobiDB-lite"/>
    </source>
</evidence>
<proteinExistence type="predicted"/>
<feature type="compositionally biased region" description="Polar residues" evidence="1">
    <location>
        <begin position="1"/>
        <end position="34"/>
    </location>
</feature>
<dbReference type="AlphaFoldDB" id="A0A5N6DSD1"/>
<name>A0A5N6DSD1_ASPPA</name>